<evidence type="ECO:0000256" key="11">
    <source>
        <dbReference type="SAM" id="Phobius"/>
    </source>
</evidence>
<comment type="subcellular location">
    <subcellularLocation>
        <location evidence="1">Membrane</location>
        <topology evidence="1">Single-pass membrane protein</topology>
    </subcellularLocation>
</comment>
<evidence type="ECO:0000256" key="3">
    <source>
        <dbReference type="ARBA" id="ARBA00022692"/>
    </source>
</evidence>
<comment type="caution">
    <text evidence="12">The sequence shown here is derived from an EMBL/GenBank/DDBJ whole genome shotgun (WGS) entry which is preliminary data.</text>
</comment>
<gene>
    <name evidence="12" type="ORF">RJ639_041970</name>
</gene>
<dbReference type="InterPro" id="IPR052422">
    <property type="entry name" value="Auxin_Ser/Thr_Kinase"/>
</dbReference>
<evidence type="ECO:0000256" key="8">
    <source>
        <dbReference type="ARBA" id="ARBA00023170"/>
    </source>
</evidence>
<keyword evidence="3 11" id="KW-0812">Transmembrane</keyword>
<keyword evidence="8" id="KW-0675">Receptor</keyword>
<proteinExistence type="predicted"/>
<keyword evidence="9" id="KW-0325">Glycoprotein</keyword>
<organism evidence="12 13">
    <name type="scientific">Escallonia herrerae</name>
    <dbReference type="NCBI Taxonomy" id="1293975"/>
    <lineage>
        <taxon>Eukaryota</taxon>
        <taxon>Viridiplantae</taxon>
        <taxon>Streptophyta</taxon>
        <taxon>Embryophyta</taxon>
        <taxon>Tracheophyta</taxon>
        <taxon>Spermatophyta</taxon>
        <taxon>Magnoliopsida</taxon>
        <taxon>eudicotyledons</taxon>
        <taxon>Gunneridae</taxon>
        <taxon>Pentapetalae</taxon>
        <taxon>asterids</taxon>
        <taxon>campanulids</taxon>
        <taxon>Escalloniales</taxon>
        <taxon>Escalloniaceae</taxon>
        <taxon>Escallonia</taxon>
    </lineage>
</organism>
<evidence type="ECO:0000256" key="1">
    <source>
        <dbReference type="ARBA" id="ARBA00004167"/>
    </source>
</evidence>
<keyword evidence="7 11" id="KW-0472">Membrane</keyword>
<feature type="transmembrane region" description="Helical" evidence="11">
    <location>
        <begin position="6"/>
        <end position="22"/>
    </location>
</feature>
<keyword evidence="4" id="KW-0732">Signal</keyword>
<sequence length="211" mass="22570">MTHVRIGLGSLAILGTLPLLIFRKWGLRVQYLLSSLHLSNCKGWFLLIIISRAQFRNNNLILKTDGNPDIGKEKNDSTSQDPHSQGSSGTASSPGTVNDGLGGKRSKNKTAALVLSVIGGVFLIFLIGVAAFSLYTHKQKRFNRVQSPNAMVVHPRHSGGDNESVKITVAGSSVSIGAGSETQTIPGSESSYIPMDEAGNMVISIQVLRDE</sequence>
<feature type="transmembrane region" description="Helical" evidence="11">
    <location>
        <begin position="111"/>
        <end position="135"/>
    </location>
</feature>
<dbReference type="AlphaFoldDB" id="A0AA88WIM3"/>
<evidence type="ECO:0000256" key="10">
    <source>
        <dbReference type="SAM" id="MobiDB-lite"/>
    </source>
</evidence>
<accession>A0AA88WIM3</accession>
<protein>
    <submittedName>
        <fullName evidence="12">Uncharacterized protein</fullName>
    </submittedName>
</protein>
<keyword evidence="2" id="KW-0433">Leucine-rich repeat</keyword>
<reference evidence="12" key="1">
    <citation type="submission" date="2022-12" db="EMBL/GenBank/DDBJ databases">
        <title>Draft genome assemblies for two species of Escallonia (Escalloniales).</title>
        <authorList>
            <person name="Chanderbali A."/>
            <person name="Dervinis C."/>
            <person name="Anghel I."/>
            <person name="Soltis D."/>
            <person name="Soltis P."/>
            <person name="Zapata F."/>
        </authorList>
    </citation>
    <scope>NUCLEOTIDE SEQUENCE</scope>
    <source>
        <strain evidence="12">UCBG64.0493</strain>
        <tissue evidence="12">Leaf</tissue>
    </source>
</reference>
<name>A0AA88WIM3_9ASTE</name>
<dbReference type="GO" id="GO:0016020">
    <property type="term" value="C:membrane"/>
    <property type="evidence" value="ECO:0007669"/>
    <property type="project" value="UniProtKB-SubCell"/>
</dbReference>
<dbReference type="PANTHER" id="PTHR47986:SF29">
    <property type="entry name" value="RECEPTOR PROTEIN KINASE TMK1"/>
    <property type="match status" value="1"/>
</dbReference>
<dbReference type="Proteomes" id="UP001188597">
    <property type="component" value="Unassembled WGS sequence"/>
</dbReference>
<evidence type="ECO:0000313" key="12">
    <source>
        <dbReference type="EMBL" id="KAK3027802.1"/>
    </source>
</evidence>
<evidence type="ECO:0000256" key="9">
    <source>
        <dbReference type="ARBA" id="ARBA00023180"/>
    </source>
</evidence>
<feature type="compositionally biased region" description="Polar residues" evidence="10">
    <location>
        <begin position="77"/>
        <end position="96"/>
    </location>
</feature>
<evidence type="ECO:0000313" key="13">
    <source>
        <dbReference type="Proteomes" id="UP001188597"/>
    </source>
</evidence>
<evidence type="ECO:0000256" key="7">
    <source>
        <dbReference type="ARBA" id="ARBA00023136"/>
    </source>
</evidence>
<dbReference type="PANTHER" id="PTHR47986">
    <property type="entry name" value="OSJNBA0070M12.3 PROTEIN"/>
    <property type="match status" value="1"/>
</dbReference>
<evidence type="ECO:0000256" key="5">
    <source>
        <dbReference type="ARBA" id="ARBA00022737"/>
    </source>
</evidence>
<dbReference type="EMBL" id="JAVXUP010000441">
    <property type="protein sequence ID" value="KAK3027802.1"/>
    <property type="molecule type" value="Genomic_DNA"/>
</dbReference>
<keyword evidence="6 11" id="KW-1133">Transmembrane helix</keyword>
<keyword evidence="13" id="KW-1185">Reference proteome</keyword>
<evidence type="ECO:0000256" key="6">
    <source>
        <dbReference type="ARBA" id="ARBA00022989"/>
    </source>
</evidence>
<keyword evidence="5" id="KW-0677">Repeat</keyword>
<evidence type="ECO:0000256" key="4">
    <source>
        <dbReference type="ARBA" id="ARBA00022729"/>
    </source>
</evidence>
<evidence type="ECO:0000256" key="2">
    <source>
        <dbReference type="ARBA" id="ARBA00022614"/>
    </source>
</evidence>
<feature type="region of interest" description="Disordered" evidence="10">
    <location>
        <begin position="66"/>
        <end position="103"/>
    </location>
</feature>